<evidence type="ECO:0000313" key="5">
    <source>
        <dbReference type="EMBL" id="PTX47465.1"/>
    </source>
</evidence>
<dbReference type="GO" id="GO:0055085">
    <property type="term" value="P:transmembrane transport"/>
    <property type="evidence" value="ECO:0007669"/>
    <property type="project" value="InterPro"/>
</dbReference>
<evidence type="ECO:0000313" key="6">
    <source>
        <dbReference type="Proteomes" id="UP000244069"/>
    </source>
</evidence>
<protein>
    <submittedName>
        <fullName evidence="5">TRAP-type C4-dicarboxylate transport system substrate-binding protein</fullName>
    </submittedName>
</protein>
<dbReference type="NCBIfam" id="NF037995">
    <property type="entry name" value="TRAP_S1"/>
    <property type="match status" value="1"/>
</dbReference>
<dbReference type="AlphaFoldDB" id="A0A2T6AUH6"/>
<dbReference type="Pfam" id="PF03480">
    <property type="entry name" value="DctP"/>
    <property type="match status" value="1"/>
</dbReference>
<keyword evidence="6" id="KW-1185">Reference proteome</keyword>
<evidence type="ECO:0000256" key="1">
    <source>
        <dbReference type="ARBA" id="ARBA00004418"/>
    </source>
</evidence>
<comment type="caution">
    <text evidence="5">The sequence shown here is derived from an EMBL/GenBank/DDBJ whole genome shotgun (WGS) entry which is preliminary data.</text>
</comment>
<reference evidence="5 6" key="1">
    <citation type="submission" date="2018-04" db="EMBL/GenBank/DDBJ databases">
        <title>Genomic Encyclopedia of Archaeal and Bacterial Type Strains, Phase II (KMG-II): from individual species to whole genera.</title>
        <authorList>
            <person name="Goeker M."/>
        </authorList>
    </citation>
    <scope>NUCLEOTIDE SEQUENCE [LARGE SCALE GENOMIC DNA]</scope>
    <source>
        <strain evidence="5 6">DSM 29329</strain>
    </source>
</reference>
<dbReference type="RefSeq" id="WP_107976490.1">
    <property type="nucleotide sequence ID" value="NZ_BMEZ01000014.1"/>
</dbReference>
<sequence>MTLARWTTAATAALMLALPATADARDLRIASGAPPAHPSTSHLYEKLAEYLPEESDGEMGAIPLGPEVVGLGGMKDALQTGLVDVGNLLPLYFPADLPNFALAGELSLSGRDPYAMAAALTEYTVNCAECQQELSDAGMVFLGSGSSDPYMLLTKEPVETAEDLQGLRLRSGGAPYSRWAENFGAVPVSISVLETFEAMSQGTIDGSMASIGDLLAFRLVELVEYATPVPLGTYFSTSNFTTAATTWQSMSEDERAALMRAANRANADFSQRWGYDFAAIAREAAEEAGIEFLDADEAFTEAARQFALDDRETAAEVSAERFGMDDAPSRVDEFVSLFEKWEGISEEVDHDRDAMIDRMWEEIWSKVDVSSYGL</sequence>
<gene>
    <name evidence="5" type="ORF">C8N44_11289</name>
</gene>
<dbReference type="Proteomes" id="UP000244069">
    <property type="component" value="Unassembled WGS sequence"/>
</dbReference>
<dbReference type="EMBL" id="QBKN01000012">
    <property type="protein sequence ID" value="PTX47465.1"/>
    <property type="molecule type" value="Genomic_DNA"/>
</dbReference>
<dbReference type="Gene3D" id="3.40.190.170">
    <property type="entry name" value="Bacterial extracellular solute-binding protein, family 7"/>
    <property type="match status" value="1"/>
</dbReference>
<keyword evidence="3" id="KW-0574">Periplasm</keyword>
<dbReference type="InterPro" id="IPR038404">
    <property type="entry name" value="TRAP_DctP_sf"/>
</dbReference>
<comment type="subcellular location">
    <subcellularLocation>
        <location evidence="1">Periplasm</location>
    </subcellularLocation>
</comment>
<dbReference type="InterPro" id="IPR018389">
    <property type="entry name" value="DctP_fam"/>
</dbReference>
<evidence type="ECO:0000256" key="4">
    <source>
        <dbReference type="SAM" id="SignalP"/>
    </source>
</evidence>
<evidence type="ECO:0000256" key="2">
    <source>
        <dbReference type="ARBA" id="ARBA00022729"/>
    </source>
</evidence>
<name>A0A2T6AUH6_9RHOB</name>
<dbReference type="PANTHER" id="PTHR33376:SF15">
    <property type="entry name" value="BLL6794 PROTEIN"/>
    <property type="match status" value="1"/>
</dbReference>
<feature type="chain" id="PRO_5015575079" evidence="4">
    <location>
        <begin position="23"/>
        <end position="374"/>
    </location>
</feature>
<keyword evidence="2 4" id="KW-0732">Signal</keyword>
<dbReference type="CDD" id="cd13666">
    <property type="entry name" value="PBP2_TRAP_DctP_like_1"/>
    <property type="match status" value="1"/>
</dbReference>
<dbReference type="GO" id="GO:0042597">
    <property type="term" value="C:periplasmic space"/>
    <property type="evidence" value="ECO:0007669"/>
    <property type="project" value="UniProtKB-SubCell"/>
</dbReference>
<dbReference type="OrthoDB" id="7239472at2"/>
<organism evidence="5 6">
    <name type="scientific">Allosediminivita pacifica</name>
    <dbReference type="NCBI Taxonomy" id="1267769"/>
    <lineage>
        <taxon>Bacteria</taxon>
        <taxon>Pseudomonadati</taxon>
        <taxon>Pseudomonadota</taxon>
        <taxon>Alphaproteobacteria</taxon>
        <taxon>Rhodobacterales</taxon>
        <taxon>Paracoccaceae</taxon>
        <taxon>Allosediminivita</taxon>
    </lineage>
</organism>
<feature type="signal peptide" evidence="4">
    <location>
        <begin position="1"/>
        <end position="22"/>
    </location>
</feature>
<proteinExistence type="predicted"/>
<accession>A0A2T6AUH6</accession>
<dbReference type="PANTHER" id="PTHR33376">
    <property type="match status" value="1"/>
</dbReference>
<evidence type="ECO:0000256" key="3">
    <source>
        <dbReference type="ARBA" id="ARBA00022764"/>
    </source>
</evidence>